<feature type="transmembrane region" description="Helical" evidence="6">
    <location>
        <begin position="49"/>
        <end position="68"/>
    </location>
</feature>
<comment type="caution">
    <text evidence="7">The sequence shown here is derived from an EMBL/GenBank/DDBJ whole genome shotgun (WGS) entry which is preliminary data.</text>
</comment>
<keyword evidence="3 6" id="KW-0812">Transmembrane</keyword>
<feature type="transmembrane region" description="Helical" evidence="6">
    <location>
        <begin position="20"/>
        <end position="43"/>
    </location>
</feature>
<feature type="transmembrane region" description="Helical" evidence="6">
    <location>
        <begin position="405"/>
        <end position="425"/>
    </location>
</feature>
<name>L9ZJI4_9EURY</name>
<evidence type="ECO:0000313" key="7">
    <source>
        <dbReference type="EMBL" id="ELY86206.1"/>
    </source>
</evidence>
<comment type="subcellular location">
    <subcellularLocation>
        <location evidence="1">Cell membrane</location>
        <topology evidence="1">Multi-pass membrane protein</topology>
    </subcellularLocation>
</comment>
<keyword evidence="4 6" id="KW-1133">Transmembrane helix</keyword>
<reference evidence="7 8" key="1">
    <citation type="journal article" date="2014" name="PLoS Genet.">
        <title>Phylogenetically driven sequencing of extremely halophilic archaea reveals strategies for static and dynamic osmo-response.</title>
        <authorList>
            <person name="Becker E.A."/>
            <person name="Seitzer P.M."/>
            <person name="Tritt A."/>
            <person name="Larsen D."/>
            <person name="Krusor M."/>
            <person name="Yao A.I."/>
            <person name="Wu D."/>
            <person name="Madern D."/>
            <person name="Eisen J.A."/>
            <person name="Darling A.E."/>
            <person name="Facciotti M.T."/>
        </authorList>
    </citation>
    <scope>NUCLEOTIDE SEQUENCE [LARGE SCALE GENOMIC DNA]</scope>
    <source>
        <strain evidence="7 8">DSM 12281</strain>
    </source>
</reference>
<keyword evidence="8" id="KW-1185">Reference proteome</keyword>
<keyword evidence="5 6" id="KW-0472">Membrane</keyword>
<dbReference type="AlphaFoldDB" id="L9ZJI4"/>
<dbReference type="PIRSF" id="PIRSF006060">
    <property type="entry name" value="AA_transporter"/>
    <property type="match status" value="1"/>
</dbReference>
<dbReference type="InterPro" id="IPR002293">
    <property type="entry name" value="AA/rel_permease1"/>
</dbReference>
<feature type="transmembrane region" description="Helical" evidence="6">
    <location>
        <begin position="364"/>
        <end position="385"/>
    </location>
</feature>
<accession>L9ZJI4</accession>
<evidence type="ECO:0000256" key="5">
    <source>
        <dbReference type="ARBA" id="ARBA00023136"/>
    </source>
</evidence>
<dbReference type="PATRIC" id="fig|1230458.4.peg.3746"/>
<feature type="transmembrane region" description="Helical" evidence="6">
    <location>
        <begin position="202"/>
        <end position="221"/>
    </location>
</feature>
<sequence length="468" mass="49332">MATEESELDDSEFSHTVSWWGPAVIAVGLVVSTSTFAGGYILVGQAGPAFAIALLLGFAVNLLAALAFTELTTMFPKAGQIYEYTKQAFSESNRKNSLTLAAGIGTGYWLLFGLVWAAESTAGASAMVQSLNVGSIVIWILILNLLAIGVNMLGIGTTLIIEVILIVVNLGIRVIFGLLALFGFTNQGTSNPAVLTEQFMPFGWTGVLIASTLGVWAFIGLEFATPLVEEVKNPEKNIPSGVFLGAVVILVVGLVMGLGIASVLDPATRQAVFLGNAPQIQIGNLLLGDLGVGMAALASFASTMGALVAAYAAIPRIIYAMAREGLWPKQFAWLHPRFESPWPAIGLTGGIVLIPTFFSQTVTLLISAATAAWLLAYLWVFGLAIKLKWSHADVDRPFSMPTAAYVIGIAATVLVLGSYAASYGIVNGSALLGLALLIFVVGYAFARFWISRQTPETITQASASMADD</sequence>
<organism evidence="7 8">
    <name type="scientific">Natrialba taiwanensis DSM 12281</name>
    <dbReference type="NCBI Taxonomy" id="1230458"/>
    <lineage>
        <taxon>Archaea</taxon>
        <taxon>Methanobacteriati</taxon>
        <taxon>Methanobacteriota</taxon>
        <taxon>Stenosarchaea group</taxon>
        <taxon>Halobacteria</taxon>
        <taxon>Halobacteriales</taxon>
        <taxon>Natrialbaceae</taxon>
        <taxon>Natrialba</taxon>
    </lineage>
</organism>
<feature type="transmembrane region" description="Helical" evidence="6">
    <location>
        <begin position="431"/>
        <end position="450"/>
    </location>
</feature>
<evidence type="ECO:0000256" key="1">
    <source>
        <dbReference type="ARBA" id="ARBA00004651"/>
    </source>
</evidence>
<dbReference type="GO" id="GO:0005886">
    <property type="term" value="C:plasma membrane"/>
    <property type="evidence" value="ECO:0007669"/>
    <property type="project" value="UniProtKB-SubCell"/>
</dbReference>
<dbReference type="InterPro" id="IPR050367">
    <property type="entry name" value="APC_superfamily"/>
</dbReference>
<feature type="transmembrane region" description="Helical" evidence="6">
    <location>
        <begin position="294"/>
        <end position="319"/>
    </location>
</feature>
<evidence type="ECO:0000256" key="4">
    <source>
        <dbReference type="ARBA" id="ARBA00022989"/>
    </source>
</evidence>
<keyword evidence="2" id="KW-1003">Cell membrane</keyword>
<proteinExistence type="predicted"/>
<dbReference type="STRING" id="1230458.C484_18627"/>
<dbReference type="RefSeq" id="WP_006827335.1">
    <property type="nucleotide sequence ID" value="NZ_AOIL01000063.1"/>
</dbReference>
<protein>
    <submittedName>
        <fullName evidence="7">Amino acid permease</fullName>
    </submittedName>
</protein>
<feature type="transmembrane region" description="Helical" evidence="6">
    <location>
        <begin position="124"/>
        <end position="147"/>
    </location>
</feature>
<dbReference type="Proteomes" id="UP000011648">
    <property type="component" value="Unassembled WGS sequence"/>
</dbReference>
<dbReference type="PANTHER" id="PTHR42770">
    <property type="entry name" value="AMINO ACID TRANSPORTER-RELATED"/>
    <property type="match status" value="1"/>
</dbReference>
<evidence type="ECO:0000256" key="6">
    <source>
        <dbReference type="SAM" id="Phobius"/>
    </source>
</evidence>
<dbReference type="PANTHER" id="PTHR42770:SF7">
    <property type="entry name" value="MEMBRANE PROTEIN"/>
    <property type="match status" value="1"/>
</dbReference>
<dbReference type="GO" id="GO:0022857">
    <property type="term" value="F:transmembrane transporter activity"/>
    <property type="evidence" value="ECO:0007669"/>
    <property type="project" value="InterPro"/>
</dbReference>
<feature type="transmembrane region" description="Helical" evidence="6">
    <location>
        <begin position="242"/>
        <end position="264"/>
    </location>
</feature>
<evidence type="ECO:0000313" key="8">
    <source>
        <dbReference type="Proteomes" id="UP000011648"/>
    </source>
</evidence>
<feature type="transmembrane region" description="Helical" evidence="6">
    <location>
        <begin position="159"/>
        <end position="182"/>
    </location>
</feature>
<evidence type="ECO:0000256" key="3">
    <source>
        <dbReference type="ARBA" id="ARBA00022692"/>
    </source>
</evidence>
<dbReference type="Pfam" id="PF13520">
    <property type="entry name" value="AA_permease_2"/>
    <property type="match status" value="1"/>
</dbReference>
<dbReference type="EMBL" id="AOIL01000063">
    <property type="protein sequence ID" value="ELY86206.1"/>
    <property type="molecule type" value="Genomic_DNA"/>
</dbReference>
<feature type="transmembrane region" description="Helical" evidence="6">
    <location>
        <begin position="98"/>
        <end position="118"/>
    </location>
</feature>
<evidence type="ECO:0000256" key="2">
    <source>
        <dbReference type="ARBA" id="ARBA00022475"/>
    </source>
</evidence>
<gene>
    <name evidence="7" type="ORF">C484_18627</name>
</gene>
<dbReference type="Gene3D" id="1.20.1740.10">
    <property type="entry name" value="Amino acid/polyamine transporter I"/>
    <property type="match status" value="1"/>
</dbReference>